<evidence type="ECO:0000313" key="17">
    <source>
        <dbReference type="EMBL" id="QCP13305.1"/>
    </source>
</evidence>
<dbReference type="Pfam" id="PF01751">
    <property type="entry name" value="Toprim"/>
    <property type="match status" value="1"/>
</dbReference>
<dbReference type="InterPro" id="IPR013824">
    <property type="entry name" value="Topo_IA_cen_sub1"/>
</dbReference>
<dbReference type="SMART" id="SM00437">
    <property type="entry name" value="TOP1Ac"/>
    <property type="match status" value="1"/>
</dbReference>
<dbReference type="CDD" id="cd00186">
    <property type="entry name" value="TOP1Ac"/>
    <property type="match status" value="1"/>
</dbReference>
<evidence type="ECO:0000259" key="15">
    <source>
        <dbReference type="PROSITE" id="PS52039"/>
    </source>
</evidence>
<feature type="domain" description="Toprim" evidence="14">
    <location>
        <begin position="3"/>
        <end position="136"/>
    </location>
</feature>
<dbReference type="GO" id="GO:0003677">
    <property type="term" value="F:DNA binding"/>
    <property type="evidence" value="ECO:0007669"/>
    <property type="project" value="UniProtKB-KW"/>
</dbReference>
<protein>
    <recommendedName>
        <fullName evidence="3">DNA topoisomerase</fullName>
        <ecNumber evidence="3">5.6.2.1</ecNumber>
    </recommendedName>
    <alternativeName>
        <fullName evidence="12">Omega-protein</fullName>
    </alternativeName>
    <alternativeName>
        <fullName evidence="11">Relaxing enzyme</fullName>
    </alternativeName>
    <alternativeName>
        <fullName evidence="9">Swivelase</fullName>
    </alternativeName>
    <alternativeName>
        <fullName evidence="10">Untwisting enzyme</fullName>
    </alternativeName>
</protein>
<reference evidence="17 18" key="1">
    <citation type="submission" date="2019-05" db="EMBL/GenBank/DDBJ databases">
        <title>Draft Genome Sequences of Six Type Strains of the Genus Massilia.</title>
        <authorList>
            <person name="Miess H."/>
            <person name="Frediansyhah A."/>
            <person name="Gross H."/>
        </authorList>
    </citation>
    <scope>NUCLEOTIDE SEQUENCE [LARGE SCALE GENOMIC DNA]</scope>
    <source>
        <strain evidence="17 18">DSMZ 26121</strain>
    </source>
</reference>
<proteinExistence type="inferred from homology"/>
<dbReference type="Proteomes" id="UP000584325">
    <property type="component" value="Unassembled WGS sequence"/>
</dbReference>
<dbReference type="GO" id="GO:0046872">
    <property type="term" value="F:metal ion binding"/>
    <property type="evidence" value="ECO:0007669"/>
    <property type="project" value="UniProtKB-KW"/>
</dbReference>
<dbReference type="EMBL" id="CP040017">
    <property type="protein sequence ID" value="QCP13305.1"/>
    <property type="molecule type" value="Genomic_DNA"/>
</dbReference>
<feature type="region of interest" description="Disordered" evidence="13">
    <location>
        <begin position="818"/>
        <end position="889"/>
    </location>
</feature>
<evidence type="ECO:0000256" key="12">
    <source>
        <dbReference type="ARBA" id="ARBA00032877"/>
    </source>
</evidence>
<dbReference type="Proteomes" id="UP000298763">
    <property type="component" value="Chromosome"/>
</dbReference>
<comment type="similarity">
    <text evidence="2">Belongs to the type IA topoisomerase family.</text>
</comment>
<feature type="compositionally biased region" description="Basic and acidic residues" evidence="13">
    <location>
        <begin position="818"/>
        <end position="827"/>
    </location>
</feature>
<dbReference type="InterPro" id="IPR003602">
    <property type="entry name" value="Topo_IA_DNA-bd_dom"/>
</dbReference>
<dbReference type="InterPro" id="IPR023405">
    <property type="entry name" value="Topo_IA_core_domain"/>
</dbReference>
<reference evidence="16 19" key="2">
    <citation type="submission" date="2020-08" db="EMBL/GenBank/DDBJ databases">
        <title>Genomic Encyclopedia of Type Strains, Phase III (KMG-III): the genomes of soil and plant-associated and newly described type strains.</title>
        <authorList>
            <person name="Whitman W."/>
        </authorList>
    </citation>
    <scope>NUCLEOTIDE SEQUENCE [LARGE SCALE GENOMIC DNA]</scope>
    <source>
        <strain evidence="16 19">CECT 7753</strain>
    </source>
</reference>
<dbReference type="RefSeq" id="WP_137316094.1">
    <property type="nucleotide sequence ID" value="NZ_CP040017.1"/>
</dbReference>
<keyword evidence="18" id="KW-1185">Reference proteome</keyword>
<dbReference type="InterPro" id="IPR013826">
    <property type="entry name" value="Topo_IA_cen_sub3"/>
</dbReference>
<dbReference type="GO" id="GO:0043597">
    <property type="term" value="C:cytoplasmic replication fork"/>
    <property type="evidence" value="ECO:0007669"/>
    <property type="project" value="TreeGrafter"/>
</dbReference>
<evidence type="ECO:0000256" key="7">
    <source>
        <dbReference type="ARBA" id="ARBA00023125"/>
    </source>
</evidence>
<feature type="domain" description="Topo IA-type catalytic" evidence="15">
    <location>
        <begin position="153"/>
        <end position="608"/>
    </location>
</feature>
<dbReference type="AlphaFoldDB" id="A0A4P8HXV6"/>
<dbReference type="EC" id="5.6.2.1" evidence="3"/>
<dbReference type="InterPro" id="IPR013825">
    <property type="entry name" value="Topo_IA_cen_sub2"/>
</dbReference>
<name>A0A4P8HXV6_9BURK</name>
<dbReference type="EMBL" id="JACHXS010000013">
    <property type="protein sequence ID" value="MBB3224541.1"/>
    <property type="molecule type" value="Genomic_DNA"/>
</dbReference>
<dbReference type="GO" id="GO:0006310">
    <property type="term" value="P:DNA recombination"/>
    <property type="evidence" value="ECO:0007669"/>
    <property type="project" value="TreeGrafter"/>
</dbReference>
<dbReference type="SUPFAM" id="SSF56712">
    <property type="entry name" value="Prokaryotic type I DNA topoisomerase"/>
    <property type="match status" value="1"/>
</dbReference>
<evidence type="ECO:0000259" key="14">
    <source>
        <dbReference type="PROSITE" id="PS50880"/>
    </source>
</evidence>
<evidence type="ECO:0000313" key="16">
    <source>
        <dbReference type="EMBL" id="MBB3224541.1"/>
    </source>
</evidence>
<dbReference type="PROSITE" id="PS50880">
    <property type="entry name" value="TOPRIM"/>
    <property type="match status" value="1"/>
</dbReference>
<dbReference type="NCBIfam" id="TIGR01056">
    <property type="entry name" value="topB"/>
    <property type="match status" value="1"/>
</dbReference>
<organism evidence="16 19">
    <name type="scientific">Pseudoduganella umbonata</name>
    <dbReference type="NCBI Taxonomy" id="864828"/>
    <lineage>
        <taxon>Bacteria</taxon>
        <taxon>Pseudomonadati</taxon>
        <taxon>Pseudomonadota</taxon>
        <taxon>Betaproteobacteria</taxon>
        <taxon>Burkholderiales</taxon>
        <taxon>Oxalobacteraceae</taxon>
        <taxon>Telluria group</taxon>
        <taxon>Pseudoduganella</taxon>
    </lineage>
</organism>
<dbReference type="NCBIfam" id="NF006032">
    <property type="entry name" value="PRK08173.1"/>
    <property type="match status" value="1"/>
</dbReference>
<dbReference type="InterPro" id="IPR005738">
    <property type="entry name" value="TopoIII"/>
</dbReference>
<dbReference type="Gene3D" id="2.70.20.10">
    <property type="entry name" value="Topoisomerase I, domain 3"/>
    <property type="match status" value="1"/>
</dbReference>
<accession>A0A4P8HXV6</accession>
<keyword evidence="7" id="KW-0238">DNA-binding</keyword>
<keyword evidence="8 16" id="KW-0413">Isomerase</keyword>
<dbReference type="Gene3D" id="1.10.460.10">
    <property type="entry name" value="Topoisomerase I, domain 2"/>
    <property type="match status" value="1"/>
</dbReference>
<evidence type="ECO:0000256" key="1">
    <source>
        <dbReference type="ARBA" id="ARBA00000213"/>
    </source>
</evidence>
<dbReference type="InterPro" id="IPR013497">
    <property type="entry name" value="Topo_IA_cen"/>
</dbReference>
<evidence type="ECO:0000313" key="18">
    <source>
        <dbReference type="Proteomes" id="UP000298763"/>
    </source>
</evidence>
<evidence type="ECO:0000313" key="19">
    <source>
        <dbReference type="Proteomes" id="UP000584325"/>
    </source>
</evidence>
<keyword evidence="6" id="KW-0799">Topoisomerase</keyword>
<dbReference type="PANTHER" id="PTHR11390:SF21">
    <property type="entry name" value="DNA TOPOISOMERASE 3-ALPHA"/>
    <property type="match status" value="1"/>
</dbReference>
<evidence type="ECO:0000256" key="2">
    <source>
        <dbReference type="ARBA" id="ARBA00009446"/>
    </source>
</evidence>
<evidence type="ECO:0000256" key="5">
    <source>
        <dbReference type="ARBA" id="ARBA00022842"/>
    </source>
</evidence>
<evidence type="ECO:0000256" key="3">
    <source>
        <dbReference type="ARBA" id="ARBA00012891"/>
    </source>
</evidence>
<evidence type="ECO:0000256" key="9">
    <source>
        <dbReference type="ARBA" id="ARBA00030003"/>
    </source>
</evidence>
<dbReference type="Pfam" id="PF13342">
    <property type="entry name" value="Toprim_Crpt"/>
    <property type="match status" value="2"/>
</dbReference>
<dbReference type="NCBIfam" id="NF011313">
    <property type="entry name" value="PRK14724.1"/>
    <property type="match status" value="1"/>
</dbReference>
<dbReference type="Gene3D" id="3.40.50.140">
    <property type="match status" value="1"/>
</dbReference>
<dbReference type="InterPro" id="IPR006171">
    <property type="entry name" value="TOPRIM_dom"/>
</dbReference>
<dbReference type="Pfam" id="PF01131">
    <property type="entry name" value="Topoisom_bac"/>
    <property type="match status" value="1"/>
</dbReference>
<evidence type="ECO:0000256" key="10">
    <source>
        <dbReference type="ARBA" id="ARBA00031985"/>
    </source>
</evidence>
<dbReference type="PANTHER" id="PTHR11390">
    <property type="entry name" value="PROKARYOTIC DNA TOPOISOMERASE"/>
    <property type="match status" value="1"/>
</dbReference>
<dbReference type="SMART" id="SM00436">
    <property type="entry name" value="TOP1Bc"/>
    <property type="match status" value="1"/>
</dbReference>
<keyword evidence="4" id="KW-0479">Metal-binding</keyword>
<comment type="catalytic activity">
    <reaction evidence="1">
        <text>ATP-independent breakage of single-stranded DNA, followed by passage and rejoining.</text>
        <dbReference type="EC" id="5.6.2.1"/>
    </reaction>
</comment>
<dbReference type="CDD" id="cd03362">
    <property type="entry name" value="TOPRIM_TopoIA_TopoIII"/>
    <property type="match status" value="1"/>
</dbReference>
<dbReference type="PRINTS" id="PR00417">
    <property type="entry name" value="PRTPISMRASEI"/>
</dbReference>
<dbReference type="GO" id="GO:0006265">
    <property type="term" value="P:DNA topological change"/>
    <property type="evidence" value="ECO:0007669"/>
    <property type="project" value="InterPro"/>
</dbReference>
<evidence type="ECO:0000256" key="11">
    <source>
        <dbReference type="ARBA" id="ARBA00032235"/>
    </source>
</evidence>
<dbReference type="InterPro" id="IPR000380">
    <property type="entry name" value="Topo_IA"/>
</dbReference>
<evidence type="ECO:0000256" key="6">
    <source>
        <dbReference type="ARBA" id="ARBA00023029"/>
    </source>
</evidence>
<sequence>MSKTLIIAEKPSVANDIAKSLGGFTKHDEYFESEEYVLSSAVGHLLEIAVPEEYDVKRGKWSFAHLPMIPPYFALNPIAKTESRLKVLNKLIKRKDVTALINACDAGREGELIFRLIAQNAKAKQPVKRLWLQSMTPNAIRDGFAHLRSDDEMLPLADAARCRSEADWLIGINGTRAMTAFNSKEGGFYLTTVGRVQTPTLSIVVERDEKIKKFVPRDYWEVRAEFVCAAGVYEGRWLDTGFKKDENDPEKRAERLWSKAAADSIALACKGKPGIVSEESKPTTSMAPALFDLTSLQREANGRFGFSAKNTLGLAQALYEKHKVLTYPRTDSRHLPEDYLPTVKSTLEVVKQNPNYHQFAKQILDKGWVKPNKRIFDNTKISDHFAIIPTGIAPKGLSEPEQKLYDLVTRRFMAVFFPAAEFQVTTRFTEVSGHQFKTEGKVMTNPGWLAVYGKDTTDDKEGGGNLVPVAKGEKVQTDKVNANGLVTKPPARYTEATLLSAMEGAGKLVDSDELRDAMAGKGLGTPATRAAIIEGLLTEKYLIREGRELMSTAKASQLMTLLRGLGVSELTAPELTGEWEYKLSQMEKGRISREEFMREIAQMTQIIVKRAKEYDNDTIPGEYATLQTPCPNCSSVVKENYRRFACTKCEFSMTKTPGSRQFEIAEVEELLKNRTIGPLQGFRSKMGRPFAAILRIARDEDINNYKLEFDFGQNDEEGEDGEGVDFSGQTPLGPCPKCNGGVYEMGLAYVCEHSMAKPKTCDFRSGRIILQQEILPEQMAKLLNDGKTDLLPGFISQRTRRPFKAFLVRGKDGKISFEFEPRKEKPGAKPKAAPEGAETQDGEAAPTKKPAAKKAAATKTATAKSATKTTAAKKAPARKAAAKKAVTTE</sequence>
<feature type="compositionally biased region" description="Low complexity" evidence="13">
    <location>
        <begin position="844"/>
        <end position="874"/>
    </location>
</feature>
<evidence type="ECO:0000256" key="4">
    <source>
        <dbReference type="ARBA" id="ARBA00022723"/>
    </source>
</evidence>
<keyword evidence="5" id="KW-0460">Magnesium</keyword>
<dbReference type="GO" id="GO:0003917">
    <property type="term" value="F:DNA topoisomerase type I (single strand cut, ATP-independent) activity"/>
    <property type="evidence" value="ECO:0007669"/>
    <property type="project" value="UniProtKB-EC"/>
</dbReference>
<evidence type="ECO:0000256" key="8">
    <source>
        <dbReference type="ARBA" id="ARBA00023235"/>
    </source>
</evidence>
<dbReference type="InterPro" id="IPR025589">
    <property type="entry name" value="Toprim_C_rpt"/>
</dbReference>
<evidence type="ECO:0000256" key="13">
    <source>
        <dbReference type="SAM" id="MobiDB-lite"/>
    </source>
</evidence>
<dbReference type="Gene3D" id="1.10.290.10">
    <property type="entry name" value="Topoisomerase I, domain 4"/>
    <property type="match status" value="1"/>
</dbReference>
<dbReference type="InterPro" id="IPR034144">
    <property type="entry name" value="TOPRIM_TopoIII"/>
</dbReference>
<dbReference type="NCBIfam" id="NF005829">
    <property type="entry name" value="PRK07726.1"/>
    <property type="match status" value="1"/>
</dbReference>
<gene>
    <name evidence="17" type="ORF">FCL38_24895</name>
    <name evidence="16" type="ORF">FHS02_005406</name>
</gene>
<dbReference type="OrthoDB" id="9803554at2"/>
<dbReference type="PROSITE" id="PS00396">
    <property type="entry name" value="TOPO_IA_1"/>
    <property type="match status" value="1"/>
</dbReference>
<dbReference type="PROSITE" id="PS52039">
    <property type="entry name" value="TOPO_IA_2"/>
    <property type="match status" value="1"/>
</dbReference>
<dbReference type="InterPro" id="IPR023406">
    <property type="entry name" value="Topo_IA_AS"/>
</dbReference>
<dbReference type="InterPro" id="IPR003601">
    <property type="entry name" value="Topo_IA_2"/>
</dbReference>
<dbReference type="GO" id="GO:0006281">
    <property type="term" value="P:DNA repair"/>
    <property type="evidence" value="ECO:0007669"/>
    <property type="project" value="TreeGrafter"/>
</dbReference>
<dbReference type="SMART" id="SM00493">
    <property type="entry name" value="TOPRIM"/>
    <property type="match status" value="1"/>
</dbReference>